<dbReference type="Proteomes" id="UP000199690">
    <property type="component" value="Unassembled WGS sequence"/>
</dbReference>
<dbReference type="EMBL" id="FOME01000016">
    <property type="protein sequence ID" value="SFE96393.1"/>
    <property type="molecule type" value="Genomic_DNA"/>
</dbReference>
<sequence>MRGIPTSAVIAVAALGLLPAVPEMDGIAPVRPTTRS</sequence>
<gene>
    <name evidence="1" type="ORF">SAMN05216506_116148</name>
</gene>
<name>A0ABY1E667_9PSEU</name>
<proteinExistence type="predicted"/>
<protein>
    <submittedName>
        <fullName evidence="1">Uncharacterized protein</fullName>
    </submittedName>
</protein>
<keyword evidence="2" id="KW-1185">Reference proteome</keyword>
<accession>A0ABY1E667</accession>
<reference evidence="1 2" key="1">
    <citation type="submission" date="2016-10" db="EMBL/GenBank/DDBJ databases">
        <authorList>
            <person name="Varghese N."/>
            <person name="Submissions S."/>
        </authorList>
    </citation>
    <scope>NUCLEOTIDE SEQUENCE [LARGE SCALE GENOMIC DNA]</scope>
    <source>
        <strain evidence="1 2">CGMCC 4.3529</strain>
    </source>
</reference>
<organism evidence="1 2">
    <name type="scientific">Saccharopolyspora kobensis</name>
    <dbReference type="NCBI Taxonomy" id="146035"/>
    <lineage>
        <taxon>Bacteria</taxon>
        <taxon>Bacillati</taxon>
        <taxon>Actinomycetota</taxon>
        <taxon>Actinomycetes</taxon>
        <taxon>Pseudonocardiales</taxon>
        <taxon>Pseudonocardiaceae</taxon>
        <taxon>Saccharopolyspora</taxon>
    </lineage>
</organism>
<evidence type="ECO:0000313" key="1">
    <source>
        <dbReference type="EMBL" id="SFE96393.1"/>
    </source>
</evidence>
<evidence type="ECO:0000313" key="2">
    <source>
        <dbReference type="Proteomes" id="UP000199690"/>
    </source>
</evidence>
<comment type="caution">
    <text evidence="1">The sequence shown here is derived from an EMBL/GenBank/DDBJ whole genome shotgun (WGS) entry which is preliminary data.</text>
</comment>